<comment type="caution">
    <text evidence="1">The sequence shown here is derived from an EMBL/GenBank/DDBJ whole genome shotgun (WGS) entry which is preliminary data.</text>
</comment>
<reference evidence="1 2" key="1">
    <citation type="submission" date="2012-05" db="EMBL/GenBank/DDBJ databases">
        <authorList>
            <person name="Harkins D.M."/>
            <person name="Madupu R."/>
            <person name="Durkin A.S."/>
            <person name="Torralba M."/>
            <person name="Methe B."/>
            <person name="Sutton G.G."/>
            <person name="Nelson K.E."/>
        </authorList>
    </citation>
    <scope>NUCLEOTIDE SEQUENCE [LARGE SCALE GENOMIC DNA]</scope>
    <source>
        <strain evidence="1 2">F0490</strain>
    </source>
</reference>
<evidence type="ECO:0000313" key="2">
    <source>
        <dbReference type="Proteomes" id="UP000004578"/>
    </source>
</evidence>
<organism evidence="1 2">
    <name type="scientific">Schaalia georgiae F0490</name>
    <dbReference type="NCBI Taxonomy" id="1125717"/>
    <lineage>
        <taxon>Bacteria</taxon>
        <taxon>Bacillati</taxon>
        <taxon>Actinomycetota</taxon>
        <taxon>Actinomycetes</taxon>
        <taxon>Actinomycetales</taxon>
        <taxon>Actinomycetaceae</taxon>
        <taxon>Schaalia</taxon>
    </lineage>
</organism>
<sequence>MPERTSPRLVLCGDEAGAGFERREVFPCGGAAGRAGSGHRNAFVPGA</sequence>
<gene>
    <name evidence="1" type="ORF">HMPREF1317_1576</name>
</gene>
<dbReference type="EMBL" id="AKFS01000092">
    <property type="protein sequence ID" value="EJF47287.1"/>
    <property type="molecule type" value="Genomic_DNA"/>
</dbReference>
<dbReference type="AlphaFoldDB" id="J0NR46"/>
<accession>J0NR46</accession>
<evidence type="ECO:0000313" key="1">
    <source>
        <dbReference type="EMBL" id="EJF47287.1"/>
    </source>
</evidence>
<protein>
    <submittedName>
        <fullName evidence="1">Uncharacterized protein</fullName>
    </submittedName>
</protein>
<name>J0NR46_9ACTO</name>
<keyword evidence="2" id="KW-1185">Reference proteome</keyword>
<proteinExistence type="predicted"/>
<dbReference type="Proteomes" id="UP000004578">
    <property type="component" value="Unassembled WGS sequence"/>
</dbReference>